<organism evidence="2 3">
    <name type="scientific">Bacillus salipaludis</name>
    <dbReference type="NCBI Taxonomy" id="2547811"/>
    <lineage>
        <taxon>Bacteria</taxon>
        <taxon>Bacillati</taxon>
        <taxon>Bacillota</taxon>
        <taxon>Bacilli</taxon>
        <taxon>Bacillales</taxon>
        <taxon>Bacillaceae</taxon>
        <taxon>Bacillus</taxon>
    </lineage>
</organism>
<sequence length="166" mass="19369">MLTMPMVLLQKREADTIRRHCKMCKKVTVFSDTTIRRHNANGKYIYQFAIFKCPKNHTWNKKLDIYKSFSDHVIPENLIPTEFETIIETERFSMQGLKEQPVIEFKVTVVEGSFRLDQALASHIEGLSRTEISRKIKNGTILLNNENTKPSQKVYLHDTILILKTD</sequence>
<proteinExistence type="predicted"/>
<evidence type="ECO:0000313" key="2">
    <source>
        <dbReference type="EMBL" id="MFK9092792.1"/>
    </source>
</evidence>
<accession>A0ABW8RH22</accession>
<keyword evidence="1" id="KW-0694">RNA-binding</keyword>
<protein>
    <submittedName>
        <fullName evidence="2">Cytoplasmic protein</fullName>
    </submittedName>
</protein>
<name>A0ABW8RH22_9BACI</name>
<dbReference type="InterPro" id="IPR036986">
    <property type="entry name" value="S4_RNA-bd_sf"/>
</dbReference>
<dbReference type="Gene3D" id="3.10.290.10">
    <property type="entry name" value="RNA-binding S4 domain"/>
    <property type="match status" value="1"/>
</dbReference>
<dbReference type="EMBL" id="JBJHQH010000010">
    <property type="protein sequence ID" value="MFK9092792.1"/>
    <property type="molecule type" value="Genomic_DNA"/>
</dbReference>
<dbReference type="SUPFAM" id="SSF55174">
    <property type="entry name" value="Alpha-L RNA-binding motif"/>
    <property type="match status" value="1"/>
</dbReference>
<comment type="caution">
    <text evidence="2">The sequence shown here is derived from an EMBL/GenBank/DDBJ whole genome shotgun (WGS) entry which is preliminary data.</text>
</comment>
<keyword evidence="3" id="KW-1185">Reference proteome</keyword>
<dbReference type="PROSITE" id="PS50889">
    <property type="entry name" value="S4"/>
    <property type="match status" value="1"/>
</dbReference>
<gene>
    <name evidence="2" type="ORF">ACJEBI_15060</name>
</gene>
<dbReference type="CDD" id="cd00165">
    <property type="entry name" value="S4"/>
    <property type="match status" value="1"/>
</dbReference>
<dbReference type="Proteomes" id="UP001623041">
    <property type="component" value="Unassembled WGS sequence"/>
</dbReference>
<reference evidence="2 3" key="1">
    <citation type="submission" date="2024-11" db="EMBL/GenBank/DDBJ databases">
        <authorList>
            <person name="Lucas J.A."/>
        </authorList>
    </citation>
    <scope>NUCLEOTIDE SEQUENCE [LARGE SCALE GENOMIC DNA]</scope>
    <source>
        <strain evidence="2 3">Z 5.4</strain>
    </source>
</reference>
<evidence type="ECO:0000256" key="1">
    <source>
        <dbReference type="PROSITE-ProRule" id="PRU00182"/>
    </source>
</evidence>
<dbReference type="RefSeq" id="WP_406581372.1">
    <property type="nucleotide sequence ID" value="NZ_JBJHQH010000010.1"/>
</dbReference>
<evidence type="ECO:0000313" key="3">
    <source>
        <dbReference type="Proteomes" id="UP001623041"/>
    </source>
</evidence>